<organism evidence="10 11">
    <name type="scientific">Tetradesmus obliquus</name>
    <name type="common">Green alga</name>
    <name type="synonym">Acutodesmus obliquus</name>
    <dbReference type="NCBI Taxonomy" id="3088"/>
    <lineage>
        <taxon>Eukaryota</taxon>
        <taxon>Viridiplantae</taxon>
        <taxon>Chlorophyta</taxon>
        <taxon>core chlorophytes</taxon>
        <taxon>Chlorophyceae</taxon>
        <taxon>CS clade</taxon>
        <taxon>Sphaeropleales</taxon>
        <taxon>Scenedesmaceae</taxon>
        <taxon>Tetradesmus</taxon>
    </lineage>
</organism>
<evidence type="ECO:0000259" key="9">
    <source>
        <dbReference type="PROSITE" id="PS51471"/>
    </source>
</evidence>
<proteinExistence type="predicted"/>
<keyword evidence="5" id="KW-0560">Oxidoreductase</keyword>
<comment type="cofactor">
    <cofactor evidence="1">
        <name>L-ascorbate</name>
        <dbReference type="ChEBI" id="CHEBI:38290"/>
    </cofactor>
</comment>
<dbReference type="PROSITE" id="PS51471">
    <property type="entry name" value="FE2OG_OXY"/>
    <property type="match status" value="1"/>
</dbReference>
<dbReference type="InterPro" id="IPR029044">
    <property type="entry name" value="Nucleotide-diphossugar_trans"/>
</dbReference>
<dbReference type="Gene3D" id="2.60.120.620">
    <property type="entry name" value="q2cbj1_9rhob like domain"/>
    <property type="match status" value="1"/>
</dbReference>
<evidence type="ECO:0000313" key="10">
    <source>
        <dbReference type="EMBL" id="WIA09006.1"/>
    </source>
</evidence>
<keyword evidence="11" id="KW-1185">Reference proteome</keyword>
<accession>A0ABY8TL24</accession>
<keyword evidence="3" id="KW-0479">Metal-binding</keyword>
<feature type="region of interest" description="Disordered" evidence="8">
    <location>
        <begin position="186"/>
        <end position="212"/>
    </location>
</feature>
<evidence type="ECO:0000256" key="3">
    <source>
        <dbReference type="ARBA" id="ARBA00022723"/>
    </source>
</evidence>
<comment type="catalytic activity">
    <reaction evidence="7">
        <text>L-lysyl-[collagen] + 2-oxoglutarate + O2 = (5R)-5-hydroxy-L-lysyl-[collagen] + succinate + CO2</text>
        <dbReference type="Rhea" id="RHEA:16569"/>
        <dbReference type="Rhea" id="RHEA-COMP:12751"/>
        <dbReference type="Rhea" id="RHEA-COMP:12752"/>
        <dbReference type="ChEBI" id="CHEBI:15379"/>
        <dbReference type="ChEBI" id="CHEBI:16526"/>
        <dbReference type="ChEBI" id="CHEBI:16810"/>
        <dbReference type="ChEBI" id="CHEBI:29969"/>
        <dbReference type="ChEBI" id="CHEBI:30031"/>
        <dbReference type="ChEBI" id="CHEBI:133442"/>
        <dbReference type="EC" id="1.14.11.4"/>
    </reaction>
</comment>
<dbReference type="InterPro" id="IPR006620">
    <property type="entry name" value="Pro_4_hyd_alph"/>
</dbReference>
<keyword evidence="4" id="KW-0223">Dioxygenase</keyword>
<dbReference type="InterPro" id="IPR021067">
    <property type="entry name" value="Glycosyltransferase"/>
</dbReference>
<evidence type="ECO:0000256" key="6">
    <source>
        <dbReference type="ARBA" id="ARBA00023004"/>
    </source>
</evidence>
<gene>
    <name evidence="10" type="ORF">OEZ85_008420</name>
</gene>
<evidence type="ECO:0000256" key="8">
    <source>
        <dbReference type="SAM" id="MobiDB-lite"/>
    </source>
</evidence>
<keyword evidence="6" id="KW-0408">Iron</keyword>
<dbReference type="InterPro" id="IPR044862">
    <property type="entry name" value="Pro_4_hyd_alph_FE2OG_OXY"/>
</dbReference>
<sequence>MGAHTSGGRWHDEQLRGDVTSWANEGELQAAGQPLLAAVLHMLASLRPQLAQQGFDVSGRISVQLACYPGGGARYVRHTDASDAVPGRTVTALLYLNTNWDVQRDGGQLALYNTPHAKLSSTSSWSSCGEQPAGYLAGEPALLVAPVAGRLLVFDARRPHEVLPAQRHRHSISAFFYKAQQQGTPAAEPAAAEAAGPATHPAEVPPEVAGPAATAAAPAAQIDTVVKSAGCADRIAGTPAAAAAAAAAAATQPGVTSGDDKTSLPPRIFVSIAAFRDEECQWTLRDLFLQATHPERVFAGVVWQGDPQADQAFTRMAGGQRTAPYQQQVREVRLHHTAATGPCAARSLAQQLWAGEEYVLQIDAHMRFVQGWDVLCLQQLQMAQQAAGSSRMVLSTYPLGYSGQGAAAQVPEHAPATLLCAKGFDDSGFLRIMSRTLRTQPPGPLPSYFWAAGFSFAPAAWLLEVPYCPHLPHLFFGEEAYMLARMVTRGWQVWAPSLALLFHQWERGARSTSYQASGQVDQELRAASQARVLQLLWSGSEGAATVASPGYEQEPASQAAGIKHPGQPPSAADWAPGGIWGLGTSRTMQWFEYSCGVKFKEKLIEQRALFGGQDPGVFVTL</sequence>
<dbReference type="Proteomes" id="UP001244341">
    <property type="component" value="Chromosome 1b"/>
</dbReference>
<dbReference type="SMART" id="SM00702">
    <property type="entry name" value="P4Hc"/>
    <property type="match status" value="1"/>
</dbReference>
<evidence type="ECO:0000256" key="1">
    <source>
        <dbReference type="ARBA" id="ARBA00001961"/>
    </source>
</evidence>
<evidence type="ECO:0000256" key="7">
    <source>
        <dbReference type="ARBA" id="ARBA00047930"/>
    </source>
</evidence>
<dbReference type="Pfam" id="PF11397">
    <property type="entry name" value="GlcNAc"/>
    <property type="match status" value="2"/>
</dbReference>
<dbReference type="PANTHER" id="PTHR34496:SF9">
    <property type="entry name" value="[SKP1-PROTEIN]-HYDROXYPROLINE N-ACETYLGLUCOSAMINYLTRANSFERASE"/>
    <property type="match status" value="1"/>
</dbReference>
<evidence type="ECO:0000256" key="2">
    <source>
        <dbReference type="ARBA" id="ARBA00012264"/>
    </source>
</evidence>
<feature type="region of interest" description="Disordered" evidence="8">
    <location>
        <begin position="546"/>
        <end position="571"/>
    </location>
</feature>
<dbReference type="Pfam" id="PF13640">
    <property type="entry name" value="2OG-FeII_Oxy_3"/>
    <property type="match status" value="1"/>
</dbReference>
<dbReference type="SUPFAM" id="SSF53448">
    <property type="entry name" value="Nucleotide-diphospho-sugar transferases"/>
    <property type="match status" value="1"/>
</dbReference>
<evidence type="ECO:0000256" key="5">
    <source>
        <dbReference type="ARBA" id="ARBA00023002"/>
    </source>
</evidence>
<feature type="domain" description="Fe2OG dioxygenase" evidence="9">
    <location>
        <begin position="59"/>
        <end position="179"/>
    </location>
</feature>
<dbReference type="EC" id="1.14.11.4" evidence="2"/>
<dbReference type="EMBL" id="CP126208">
    <property type="protein sequence ID" value="WIA09006.1"/>
    <property type="molecule type" value="Genomic_DNA"/>
</dbReference>
<dbReference type="InterPro" id="IPR005123">
    <property type="entry name" value="Oxoglu/Fe-dep_dioxygenase_dom"/>
</dbReference>
<name>A0ABY8TL24_TETOB</name>
<protein>
    <recommendedName>
        <fullName evidence="2">procollagen-lysine 5-dioxygenase</fullName>
        <ecNumber evidence="2">1.14.11.4</ecNumber>
    </recommendedName>
</protein>
<reference evidence="10 11" key="1">
    <citation type="submission" date="2023-05" db="EMBL/GenBank/DDBJ databases">
        <title>A 100% complete, gapless, phased diploid assembly of the Scenedesmus obliquus UTEX 3031 genome.</title>
        <authorList>
            <person name="Biondi T.C."/>
            <person name="Hanschen E.R."/>
            <person name="Kwon T."/>
            <person name="Eng W."/>
            <person name="Kruse C.P.S."/>
            <person name="Koehler S.I."/>
            <person name="Kunde Y."/>
            <person name="Gleasner C.D."/>
            <person name="You Mak K.T."/>
            <person name="Polle J."/>
            <person name="Hovde B.T."/>
            <person name="Starkenburg S.R."/>
        </authorList>
    </citation>
    <scope>NUCLEOTIDE SEQUENCE [LARGE SCALE GENOMIC DNA]</scope>
    <source>
        <strain evidence="10 11">DOE0152z</strain>
    </source>
</reference>
<dbReference type="PANTHER" id="PTHR34496">
    <property type="entry name" value="GLCNAC TRANSFERASE-RELATED"/>
    <property type="match status" value="1"/>
</dbReference>
<evidence type="ECO:0000313" key="11">
    <source>
        <dbReference type="Proteomes" id="UP001244341"/>
    </source>
</evidence>
<evidence type="ECO:0000256" key="4">
    <source>
        <dbReference type="ARBA" id="ARBA00022964"/>
    </source>
</evidence>